<dbReference type="Pfam" id="PF18952">
    <property type="entry name" value="DUF5696"/>
    <property type="match status" value="1"/>
</dbReference>
<evidence type="ECO:0000256" key="1">
    <source>
        <dbReference type="SAM" id="Phobius"/>
    </source>
</evidence>
<keyword evidence="3" id="KW-1185">Reference proteome</keyword>
<gene>
    <name evidence="2" type="ORF">MESINF_1309</name>
</gene>
<name>A0A7Z7PNA9_9BACT</name>
<organism evidence="2 3">
    <name type="scientific">Mesotoga infera</name>
    <dbReference type="NCBI Taxonomy" id="1236046"/>
    <lineage>
        <taxon>Bacteria</taxon>
        <taxon>Thermotogati</taxon>
        <taxon>Thermotogota</taxon>
        <taxon>Thermotogae</taxon>
        <taxon>Kosmotogales</taxon>
        <taxon>Kosmotogaceae</taxon>
        <taxon>Mesotoga</taxon>
    </lineage>
</organism>
<dbReference type="AlphaFoldDB" id="A0A7Z7PNA9"/>
<evidence type="ECO:0000313" key="3">
    <source>
        <dbReference type="Proteomes" id="UP000250796"/>
    </source>
</evidence>
<keyword evidence="1" id="KW-0472">Membrane</keyword>
<proteinExistence type="predicted"/>
<evidence type="ECO:0000313" key="2">
    <source>
        <dbReference type="EMBL" id="SSC12753.1"/>
    </source>
</evidence>
<reference evidence="2 3" key="1">
    <citation type="submission" date="2017-01" db="EMBL/GenBank/DDBJ databases">
        <authorList>
            <person name="Erauso G."/>
        </authorList>
    </citation>
    <scope>NUCLEOTIDE SEQUENCE [LARGE SCALE GENOMIC DNA]</scope>
    <source>
        <strain evidence="2">MESINF1</strain>
    </source>
</reference>
<dbReference type="Proteomes" id="UP000250796">
    <property type="component" value="Chromosome MESINF"/>
</dbReference>
<feature type="transmembrane region" description="Helical" evidence="1">
    <location>
        <begin position="7"/>
        <end position="30"/>
    </location>
</feature>
<sequence>MRVNRAVVGYAIKIALLVLATVLLGLLLGYKPGQSSGTPPAVFVQRPYTFERPAFEKVLANDNLELYFDRKSAGIKLVDLRNGKTWHSVLEEADRSINNVWQAFFSSGVTLEHIDGRNTVRRLNSARDGETSFVDVSSDHFSVAIAFPDVGAVIEVKYTLGVDFLDISVTGVEEGAIKLTSLYLYPFMGASKGTVPGSFLIPDGIGAELDLSKKTIANSPFVARVYGLDKGFVDIPTTLSLDTVADPERITLPFYAVTTGEAALLGVITGGDLYAEVQAYKSGIVTPFNWITTRFIYRQMYRKLLNKKGEGVSIPQAQRNPVSPALRFYFLDGSNSSPSGIAAKAREDFLLRGLIPSRRLEPVVPLKLEFLVAESEKTTFGRKVHIMTPQSELERILAEVGKYSQRTVVVLRGYTSGGLSTSSPDHLPLERKAIEDISRLSEFYFYVDYLTAHEGSGGVSRARYAQNRSEQIMIEGPRFIIDPRETVSFALEELESFSKLGIEKFALAHLAELAFSTRDSNRTENVEALLETVSLFDGPILYNPNLYMISRASHISDIPVSNSGYLIEDSVVPLLPAVLRESFWLFTGPVNLTSDFRRELLRAVDYGLFPSFYITSESSMKLVETASSDLFSTEYENWREKIEFAYDFVSKALENTLNSRLVERVEVAAGLFRNTYDNGTSITLNYNENPARAGDLEIEPLSYVVEVNR</sequence>
<keyword evidence="1" id="KW-1133">Transmembrane helix</keyword>
<accession>A0A7Z7PNA9</accession>
<protein>
    <submittedName>
        <fullName evidence="2">Uncharacterized protein</fullName>
    </submittedName>
</protein>
<dbReference type="KEGG" id="minf:MESINF_1309"/>
<dbReference type="RefSeq" id="WP_169698996.1">
    <property type="nucleotide sequence ID" value="NZ_LS974202.1"/>
</dbReference>
<dbReference type="EMBL" id="LS974202">
    <property type="protein sequence ID" value="SSC12753.1"/>
    <property type="molecule type" value="Genomic_DNA"/>
</dbReference>
<dbReference type="InterPro" id="IPR043751">
    <property type="entry name" value="DUF5696"/>
</dbReference>
<keyword evidence="1" id="KW-0812">Transmembrane</keyword>